<keyword evidence="2" id="KW-0732">Signal</keyword>
<dbReference type="Proteomes" id="UP000199042">
    <property type="component" value="Unassembled WGS sequence"/>
</dbReference>
<evidence type="ECO:0000313" key="4">
    <source>
        <dbReference type="EMBL" id="SEA15504.1"/>
    </source>
</evidence>
<organism evidence="4 5">
    <name type="scientific">Trichococcus collinsii</name>
    <dbReference type="NCBI Taxonomy" id="157076"/>
    <lineage>
        <taxon>Bacteria</taxon>
        <taxon>Bacillati</taxon>
        <taxon>Bacillota</taxon>
        <taxon>Bacilli</taxon>
        <taxon>Lactobacillales</taxon>
        <taxon>Carnobacteriaceae</taxon>
        <taxon>Trichococcus</taxon>
    </lineage>
</organism>
<keyword evidence="1" id="KW-1133">Transmembrane helix</keyword>
<proteinExistence type="predicted"/>
<evidence type="ECO:0000313" key="5">
    <source>
        <dbReference type="Proteomes" id="UP000199042"/>
    </source>
</evidence>
<dbReference type="CDD" id="cd00198">
    <property type="entry name" value="vWFA"/>
    <property type="match status" value="1"/>
</dbReference>
<dbReference type="PROSITE" id="PS50234">
    <property type="entry name" value="VWFA"/>
    <property type="match status" value="1"/>
</dbReference>
<dbReference type="SMART" id="SM00327">
    <property type="entry name" value="VWA"/>
    <property type="match status" value="1"/>
</dbReference>
<reference evidence="4 5" key="1">
    <citation type="submission" date="2016-10" db="EMBL/GenBank/DDBJ databases">
        <authorList>
            <person name="Varghese N."/>
            <person name="Submissions S."/>
        </authorList>
    </citation>
    <scope>NUCLEOTIDE SEQUENCE [LARGE SCALE GENOMIC DNA]</scope>
    <source>
        <strain evidence="4 5">DSM 14526</strain>
    </source>
</reference>
<evidence type="ECO:0000256" key="2">
    <source>
        <dbReference type="SAM" id="SignalP"/>
    </source>
</evidence>
<evidence type="ECO:0000256" key="1">
    <source>
        <dbReference type="SAM" id="Phobius"/>
    </source>
</evidence>
<protein>
    <submittedName>
        <fullName evidence="4">Uncharacterized conserved protein YegL, contains vWA domain of TerY type</fullName>
    </submittedName>
</protein>
<feature type="chain" id="PRO_5044314556" evidence="2">
    <location>
        <begin position="27"/>
        <end position="830"/>
    </location>
</feature>
<feature type="domain" description="VWFA" evidence="3">
    <location>
        <begin position="36"/>
        <end position="236"/>
    </location>
</feature>
<dbReference type="Pfam" id="PF00092">
    <property type="entry name" value="VWA"/>
    <property type="match status" value="1"/>
</dbReference>
<keyword evidence="1" id="KW-0472">Membrane</keyword>
<evidence type="ECO:0000259" key="3">
    <source>
        <dbReference type="PROSITE" id="PS50234"/>
    </source>
</evidence>
<dbReference type="InterPro" id="IPR036465">
    <property type="entry name" value="vWFA_dom_sf"/>
</dbReference>
<gene>
    <name evidence="4" type="ORF">SAMN04488525_102106</name>
</gene>
<dbReference type="AlphaFoldDB" id="A0AB37ZY51"/>
<feature type="signal peptide" evidence="2">
    <location>
        <begin position="1"/>
        <end position="26"/>
    </location>
</feature>
<dbReference type="Gene3D" id="3.40.50.410">
    <property type="entry name" value="von Willebrand factor, type A domain"/>
    <property type="match status" value="1"/>
</dbReference>
<dbReference type="PANTHER" id="PTHR10579">
    <property type="entry name" value="CALCIUM-ACTIVATED CHLORIDE CHANNEL REGULATOR"/>
    <property type="match status" value="1"/>
</dbReference>
<sequence length="830" mass="92037">MSFRKIVGFSFLMSFLILSFSPPVLAEEDKTSEEIAVSLVIDTSGSMAETDPANLRKMAADIFVDLLSPEDYLGIVSFSTDVTELVPLQQIGDSNNKQAIKNTLAPIINANGNTNYQLALQTAERQLDSFTEKDIRKVIIFLTDGVPEPDYAKREDQVFMSDYMNSLWQTTGQIGLKNYPVYAIGFGTVDQSILQRIATDTRGEAKFLGNPSEIAVNFFEVLRTLKNRQTFLTETIDVEGENSLPFQLDSYTSQVTMVVTNDTPGIEVSANPTSGQNVADKVVVQRNENYTIVTMNQDDRELAGDWQLLVKGTGIVQLFGDKDLFLKSWVVEPKANMQHSINEPIAVSVAVTGELDSQMVVEVQVSKNGTADPDSIILTLQDGYYVGVYESVDQTGEYVLDTRIKDGETVITNNLTTIKVQELPVLKSEVDLNDAIFKVSESQKITGYLELSGTPVDGSQGVTINSFNLIADYSDGKQEIHSLMDNQDEASGDQVGGDAIYTLFLPFNTEGDVTASLIVQGTYDGLNFTVENEIGQYKVVSAGEVTGTVVGKNLTSKPGGKLIIPIKLENHSSRSETVHLSMDSDLGLTEEKVVTLEPKETVDETVTISIFKETPLSKQDFEIMLTAEDPLTYVESNIKSTISVISGTAMMIRNIQSFILNNWYVLVLIILLPLLILAVGKMLYVQKVKRALRIPRYLQYKALDSEQQQEIVLPDRVAKIVIAFGKEDSTADLVLTESKYSYQLMVNVLERHTKRKWLEGYRTLSKSYLPVRIEISTTPPGIFKINGEVFTSKEIFDQDTFDSGGYEFTYKAEKVLVPEDKAKNVLEGKL</sequence>
<name>A0AB37ZY51_9LACT</name>
<dbReference type="RefSeq" id="WP_086987556.1">
    <property type="nucleotide sequence ID" value="NZ_FJNA01000003.1"/>
</dbReference>
<dbReference type="PANTHER" id="PTHR10579:SF43">
    <property type="entry name" value="ZINC FINGER (C3HC4-TYPE RING FINGER) FAMILY PROTEIN"/>
    <property type="match status" value="1"/>
</dbReference>
<dbReference type="InterPro" id="IPR002035">
    <property type="entry name" value="VWF_A"/>
</dbReference>
<dbReference type="InterPro" id="IPR051266">
    <property type="entry name" value="CLCR"/>
</dbReference>
<feature type="transmembrane region" description="Helical" evidence="1">
    <location>
        <begin position="663"/>
        <end position="684"/>
    </location>
</feature>
<accession>A0AB37ZY51</accession>
<comment type="caution">
    <text evidence="4">The sequence shown here is derived from an EMBL/GenBank/DDBJ whole genome shotgun (WGS) entry which is preliminary data.</text>
</comment>
<keyword evidence="5" id="KW-1185">Reference proteome</keyword>
<dbReference type="EMBL" id="FNQH01000002">
    <property type="protein sequence ID" value="SEA15504.1"/>
    <property type="molecule type" value="Genomic_DNA"/>
</dbReference>
<dbReference type="SUPFAM" id="SSF53300">
    <property type="entry name" value="vWA-like"/>
    <property type="match status" value="1"/>
</dbReference>
<keyword evidence="1" id="KW-0812">Transmembrane</keyword>